<evidence type="ECO:0000256" key="3">
    <source>
        <dbReference type="ARBA" id="ARBA00022448"/>
    </source>
</evidence>
<evidence type="ECO:0000256" key="10">
    <source>
        <dbReference type="SAM" id="MobiDB-lite"/>
    </source>
</evidence>
<comment type="similarity">
    <text evidence="2">Belongs to the TonB family.</text>
</comment>
<dbReference type="PANTHER" id="PTHR33446">
    <property type="entry name" value="PROTEIN TONB-RELATED"/>
    <property type="match status" value="1"/>
</dbReference>
<keyword evidence="5" id="KW-0997">Cell inner membrane</keyword>
<dbReference type="PANTHER" id="PTHR33446:SF2">
    <property type="entry name" value="PROTEIN TONB"/>
    <property type="match status" value="1"/>
</dbReference>
<evidence type="ECO:0000256" key="5">
    <source>
        <dbReference type="ARBA" id="ARBA00022519"/>
    </source>
</evidence>
<evidence type="ECO:0000256" key="8">
    <source>
        <dbReference type="ARBA" id="ARBA00022989"/>
    </source>
</evidence>
<evidence type="ECO:0000256" key="6">
    <source>
        <dbReference type="ARBA" id="ARBA00022692"/>
    </source>
</evidence>
<evidence type="ECO:0000256" key="2">
    <source>
        <dbReference type="ARBA" id="ARBA00006555"/>
    </source>
</evidence>
<dbReference type="InterPro" id="IPR051045">
    <property type="entry name" value="TonB-dependent_transducer"/>
</dbReference>
<proteinExistence type="inferred from homology"/>
<dbReference type="InterPro" id="IPR006260">
    <property type="entry name" value="TonB/TolA_C"/>
</dbReference>
<evidence type="ECO:0000256" key="4">
    <source>
        <dbReference type="ARBA" id="ARBA00022475"/>
    </source>
</evidence>
<reference evidence="12 13" key="1">
    <citation type="submission" date="2018-02" db="EMBL/GenBank/DDBJ databases">
        <title>Comparative genomes isolates from brazilian mangrove.</title>
        <authorList>
            <person name="Araujo J.E."/>
            <person name="Taketani R.G."/>
            <person name="Silva M.C.P."/>
            <person name="Loureco M.V."/>
            <person name="Andreote F.D."/>
        </authorList>
    </citation>
    <scope>NUCLEOTIDE SEQUENCE [LARGE SCALE GENOMIC DNA]</scope>
    <source>
        <strain evidence="12 13">HEX-2 MGV</strain>
    </source>
</reference>
<dbReference type="Gene3D" id="3.30.1150.10">
    <property type="match status" value="1"/>
</dbReference>
<comment type="caution">
    <text evidence="12">The sequence shown here is derived from an EMBL/GenBank/DDBJ whole genome shotgun (WGS) entry which is preliminary data.</text>
</comment>
<dbReference type="Proteomes" id="UP000240009">
    <property type="component" value="Unassembled WGS sequence"/>
</dbReference>
<dbReference type="OrthoDB" id="9792439at2"/>
<evidence type="ECO:0000313" key="12">
    <source>
        <dbReference type="EMBL" id="PQO36777.1"/>
    </source>
</evidence>
<dbReference type="PROSITE" id="PS52015">
    <property type="entry name" value="TONB_CTD"/>
    <property type="match status" value="1"/>
</dbReference>
<evidence type="ECO:0000256" key="1">
    <source>
        <dbReference type="ARBA" id="ARBA00004383"/>
    </source>
</evidence>
<feature type="domain" description="TonB C-terminal" evidence="11">
    <location>
        <begin position="157"/>
        <end position="246"/>
    </location>
</feature>
<dbReference type="InterPro" id="IPR037682">
    <property type="entry name" value="TonB_C"/>
</dbReference>
<keyword evidence="3" id="KW-0813">Transport</keyword>
<evidence type="ECO:0000259" key="11">
    <source>
        <dbReference type="PROSITE" id="PS52015"/>
    </source>
</evidence>
<feature type="region of interest" description="Disordered" evidence="10">
    <location>
        <begin position="117"/>
        <end position="136"/>
    </location>
</feature>
<keyword evidence="6" id="KW-0812">Transmembrane</keyword>
<dbReference type="EMBL" id="PUIA01000017">
    <property type="protein sequence ID" value="PQO36777.1"/>
    <property type="molecule type" value="Genomic_DNA"/>
</dbReference>
<organism evidence="12 13">
    <name type="scientific">Blastopirellula marina</name>
    <dbReference type="NCBI Taxonomy" id="124"/>
    <lineage>
        <taxon>Bacteria</taxon>
        <taxon>Pseudomonadati</taxon>
        <taxon>Planctomycetota</taxon>
        <taxon>Planctomycetia</taxon>
        <taxon>Pirellulales</taxon>
        <taxon>Pirellulaceae</taxon>
        <taxon>Blastopirellula</taxon>
    </lineage>
</organism>
<protein>
    <recommendedName>
        <fullName evidence="11">TonB C-terminal domain-containing protein</fullName>
    </recommendedName>
</protein>
<keyword evidence="4" id="KW-1003">Cell membrane</keyword>
<dbReference type="Pfam" id="PF03544">
    <property type="entry name" value="TonB_C"/>
    <property type="match status" value="1"/>
</dbReference>
<gene>
    <name evidence="12" type="ORF">C5Y96_06310</name>
</gene>
<keyword evidence="7" id="KW-0653">Protein transport</keyword>
<evidence type="ECO:0000313" key="13">
    <source>
        <dbReference type="Proteomes" id="UP000240009"/>
    </source>
</evidence>
<accession>A0A2S8FX71</accession>
<dbReference type="GO" id="GO:0015031">
    <property type="term" value="P:protein transport"/>
    <property type="evidence" value="ECO:0007669"/>
    <property type="project" value="UniProtKB-KW"/>
</dbReference>
<comment type="subcellular location">
    <subcellularLocation>
        <location evidence="1">Cell inner membrane</location>
        <topology evidence="1">Single-pass membrane protein</topology>
        <orientation evidence="1">Periplasmic side</orientation>
    </subcellularLocation>
</comment>
<dbReference type="AlphaFoldDB" id="A0A2S8FX71"/>
<dbReference type="SUPFAM" id="SSF74653">
    <property type="entry name" value="TolA/TonB C-terminal domain"/>
    <property type="match status" value="1"/>
</dbReference>
<dbReference type="RefSeq" id="WP_105351043.1">
    <property type="nucleotide sequence ID" value="NZ_PUIA01000017.1"/>
</dbReference>
<dbReference type="NCBIfam" id="TIGR01352">
    <property type="entry name" value="tonB_Cterm"/>
    <property type="match status" value="1"/>
</dbReference>
<evidence type="ECO:0000256" key="7">
    <source>
        <dbReference type="ARBA" id="ARBA00022927"/>
    </source>
</evidence>
<keyword evidence="8" id="KW-1133">Transmembrane helix</keyword>
<dbReference type="GO" id="GO:0005886">
    <property type="term" value="C:plasma membrane"/>
    <property type="evidence" value="ECO:0007669"/>
    <property type="project" value="UniProtKB-SubCell"/>
</dbReference>
<keyword evidence="9" id="KW-0472">Membrane</keyword>
<evidence type="ECO:0000256" key="9">
    <source>
        <dbReference type="ARBA" id="ARBA00023136"/>
    </source>
</evidence>
<dbReference type="GO" id="GO:0055085">
    <property type="term" value="P:transmembrane transport"/>
    <property type="evidence" value="ECO:0007669"/>
    <property type="project" value="InterPro"/>
</dbReference>
<sequence>MQRLTTTQFAFHLSVWSHVALVIAMAWQSMKLFQPVDFAGERQAVTVSATFAPPVVLSEPEPIELVQSEMDAAESTVEVEPDDTIAKETLQIEPTHQMAELLVDAVKATPNVQVAERRQFKRQPKKAEPQMQHLPRHSRPVPMATLALSVPVPVGTTLETPPDFSMNPPPRYPAEAVRNGWEGEVLLRITVAPDGQVSRVSIEKSSGHEILDQAALRAVSTWKGVPATQAGEPVSVVRLMPVRFLR</sequence>
<name>A0A2S8FX71_9BACT</name>